<feature type="transmembrane region" description="Helical" evidence="8">
    <location>
        <begin position="230"/>
        <end position="249"/>
    </location>
</feature>
<dbReference type="GO" id="GO:0012505">
    <property type="term" value="C:endomembrane system"/>
    <property type="evidence" value="ECO:0007669"/>
    <property type="project" value="UniProtKB-SubCell"/>
</dbReference>
<keyword evidence="3 8" id="KW-0812">Transmembrane</keyword>
<proteinExistence type="predicted"/>
<protein>
    <recommendedName>
        <fullName evidence="9">Sodium/calcium exchanger membrane region domain-containing protein</fullName>
    </recommendedName>
</protein>
<dbReference type="EMBL" id="ML170188">
    <property type="protein sequence ID" value="TDL20377.1"/>
    <property type="molecule type" value="Genomic_DNA"/>
</dbReference>
<feature type="transmembrane region" description="Helical" evidence="8">
    <location>
        <begin position="467"/>
        <end position="487"/>
    </location>
</feature>
<evidence type="ECO:0000256" key="3">
    <source>
        <dbReference type="ARBA" id="ARBA00022692"/>
    </source>
</evidence>
<keyword evidence="5" id="KW-0406">Ion transport</keyword>
<feature type="transmembrane region" description="Helical" evidence="8">
    <location>
        <begin position="332"/>
        <end position="353"/>
    </location>
</feature>
<dbReference type="OrthoDB" id="1699231at2759"/>
<feature type="domain" description="Sodium/calcium exchanger membrane region" evidence="9">
    <location>
        <begin position="335"/>
        <end position="484"/>
    </location>
</feature>
<feature type="transmembrane region" description="Helical" evidence="8">
    <location>
        <begin position="159"/>
        <end position="181"/>
    </location>
</feature>
<feature type="transmembrane region" description="Helical" evidence="8">
    <location>
        <begin position="187"/>
        <end position="209"/>
    </location>
</feature>
<evidence type="ECO:0000256" key="2">
    <source>
        <dbReference type="ARBA" id="ARBA00022448"/>
    </source>
</evidence>
<evidence type="ECO:0000259" key="9">
    <source>
        <dbReference type="Pfam" id="PF01699"/>
    </source>
</evidence>
<dbReference type="AlphaFoldDB" id="A0A4Y7PY90"/>
<dbReference type="InterPro" id="IPR004837">
    <property type="entry name" value="NaCa_Exmemb"/>
</dbReference>
<name>A0A4Y7PY90_9AGAM</name>
<dbReference type="PANTHER" id="PTHR31503:SF20">
    <property type="entry name" value="CA(2+)_H(+) EXCHANGER, PUTATIVE (EUROFUNG)-RELATED"/>
    <property type="match status" value="1"/>
</dbReference>
<feature type="transmembrane region" description="Helical" evidence="8">
    <location>
        <begin position="373"/>
        <end position="399"/>
    </location>
</feature>
<dbReference type="Pfam" id="PF01699">
    <property type="entry name" value="Na_Ca_ex"/>
    <property type="match status" value="1"/>
</dbReference>
<reference evidence="10 11" key="1">
    <citation type="submission" date="2018-06" db="EMBL/GenBank/DDBJ databases">
        <title>A transcriptomic atlas of mushroom development highlights an independent origin of complex multicellularity.</title>
        <authorList>
            <consortium name="DOE Joint Genome Institute"/>
            <person name="Krizsan K."/>
            <person name="Almasi E."/>
            <person name="Merenyi Z."/>
            <person name="Sahu N."/>
            <person name="Viragh M."/>
            <person name="Koszo T."/>
            <person name="Mondo S."/>
            <person name="Kiss B."/>
            <person name="Balint B."/>
            <person name="Kues U."/>
            <person name="Barry K."/>
            <person name="Hegedus J.C."/>
            <person name="Henrissat B."/>
            <person name="Johnson J."/>
            <person name="Lipzen A."/>
            <person name="Ohm R."/>
            <person name="Nagy I."/>
            <person name="Pangilinan J."/>
            <person name="Yan J."/>
            <person name="Xiong Y."/>
            <person name="Grigoriev I.V."/>
            <person name="Hibbett D.S."/>
            <person name="Nagy L.G."/>
        </authorList>
    </citation>
    <scope>NUCLEOTIDE SEQUENCE [LARGE SCALE GENOMIC DNA]</scope>
    <source>
        <strain evidence="10 11">SZMC22713</strain>
    </source>
</reference>
<feature type="transmembrane region" description="Helical" evidence="8">
    <location>
        <begin position="439"/>
        <end position="460"/>
    </location>
</feature>
<evidence type="ECO:0000256" key="6">
    <source>
        <dbReference type="ARBA" id="ARBA00023136"/>
    </source>
</evidence>
<dbReference type="InterPro" id="IPR004713">
    <property type="entry name" value="CaH_exchang"/>
</dbReference>
<dbReference type="PANTHER" id="PTHR31503">
    <property type="entry name" value="VACUOLAR CALCIUM ION TRANSPORTER"/>
    <property type="match status" value="1"/>
</dbReference>
<evidence type="ECO:0000256" key="7">
    <source>
        <dbReference type="SAM" id="MobiDB-lite"/>
    </source>
</evidence>
<feature type="transmembrane region" description="Helical" evidence="8">
    <location>
        <begin position="128"/>
        <end position="147"/>
    </location>
</feature>
<dbReference type="GO" id="GO:0006874">
    <property type="term" value="P:intracellular calcium ion homeostasis"/>
    <property type="evidence" value="ECO:0007669"/>
    <property type="project" value="TreeGrafter"/>
</dbReference>
<feature type="transmembrane region" description="Helical" evidence="8">
    <location>
        <begin position="100"/>
        <end position="122"/>
    </location>
</feature>
<evidence type="ECO:0000256" key="4">
    <source>
        <dbReference type="ARBA" id="ARBA00022989"/>
    </source>
</evidence>
<dbReference type="GO" id="GO:0000329">
    <property type="term" value="C:fungal-type vacuole membrane"/>
    <property type="evidence" value="ECO:0007669"/>
    <property type="project" value="TreeGrafter"/>
</dbReference>
<keyword evidence="11" id="KW-1185">Reference proteome</keyword>
<organism evidence="10 11">
    <name type="scientific">Rickenella mellea</name>
    <dbReference type="NCBI Taxonomy" id="50990"/>
    <lineage>
        <taxon>Eukaryota</taxon>
        <taxon>Fungi</taxon>
        <taxon>Dikarya</taxon>
        <taxon>Basidiomycota</taxon>
        <taxon>Agaricomycotina</taxon>
        <taxon>Agaricomycetes</taxon>
        <taxon>Hymenochaetales</taxon>
        <taxon>Rickenellaceae</taxon>
        <taxon>Rickenella</taxon>
    </lineage>
</organism>
<keyword evidence="2" id="KW-0813">Transport</keyword>
<accession>A0A4Y7PY90</accession>
<keyword evidence="6 8" id="KW-0472">Membrane</keyword>
<keyword evidence="4 8" id="KW-1133">Transmembrane helix</keyword>
<evidence type="ECO:0000256" key="5">
    <source>
        <dbReference type="ARBA" id="ARBA00023065"/>
    </source>
</evidence>
<dbReference type="STRING" id="50990.A0A4Y7PY90"/>
<feature type="compositionally biased region" description="Polar residues" evidence="7">
    <location>
        <begin position="14"/>
        <end position="30"/>
    </location>
</feature>
<evidence type="ECO:0000256" key="8">
    <source>
        <dbReference type="SAM" id="Phobius"/>
    </source>
</evidence>
<dbReference type="Proteomes" id="UP000294933">
    <property type="component" value="Unassembled WGS sequence"/>
</dbReference>
<evidence type="ECO:0000313" key="10">
    <source>
        <dbReference type="EMBL" id="TDL20377.1"/>
    </source>
</evidence>
<evidence type="ECO:0000256" key="1">
    <source>
        <dbReference type="ARBA" id="ARBA00004127"/>
    </source>
</evidence>
<dbReference type="VEuPathDB" id="FungiDB:BD410DRAFT_790844"/>
<gene>
    <name evidence="10" type="ORF">BD410DRAFT_790844</name>
</gene>
<comment type="subcellular location">
    <subcellularLocation>
        <location evidence="1">Endomembrane system</location>
        <topology evidence="1">Multi-pass membrane protein</topology>
    </subcellularLocation>
</comment>
<feature type="transmembrane region" description="Helical" evidence="8">
    <location>
        <begin position="411"/>
        <end position="433"/>
    </location>
</feature>
<sequence>MASHTPADSDPHPSLQQRHSTTTAATTPIDDQNHHNARQTQDSHLPTHVFHTEKPLQKSHHGIDVDGDGGLHVDRVHRMWDRFRGKGRKKVSWITSMRNLMFSSYINVLIVFIPLAWIGHFLKWSPGLVFAFCFLSIMPLEHIFDYGGEQMSMYCGRDLGDLVAVTLNNAVEATLAILLLTKCELKLLQSTIVGVVLLHLLLVPGTAFLTGGARIWEQNLHPHPTQLNHTLLTIGVLTLLIPAAFFAALDRGAAAAVQSTAESIINDTTREHFLRMSRGLAVILLCVYIASRIFLHNPPGDDNAFRPAPDAPEEIRLHEEHLATADPELDPFFCVAMLIVTIGIMAATAEWLVDSIEFVREKGGIQEEWFGLILLPIVSFSADGAVAIVFFIRAALFLAPKPPATLAKARAIDLSIQFTLFWMPFLVLLSWWIEKPLTLLFDFYEVAVLLGACFLVNYVTADSKTNWVEGFVMVSLYIMIALCTWFYTGQEEIATLLGCPSVTLGEAAGAAGGGGE</sequence>
<dbReference type="GO" id="GO:0015369">
    <property type="term" value="F:calcium:proton antiporter activity"/>
    <property type="evidence" value="ECO:0007669"/>
    <property type="project" value="TreeGrafter"/>
</dbReference>
<evidence type="ECO:0000313" key="11">
    <source>
        <dbReference type="Proteomes" id="UP000294933"/>
    </source>
</evidence>
<feature type="region of interest" description="Disordered" evidence="7">
    <location>
        <begin position="1"/>
        <end position="45"/>
    </location>
</feature>